<name>A0ABT5YRB2_9PROT</name>
<proteinExistence type="predicted"/>
<sequence length="243" mass="27403">MDTTTYTFKIEDFTPENMPFGRLIEYYLQITRLLRVAENLHLVDVVEGSHGSAFRVERKHEAELTRMLVAINDGSAPKSALRARDEINSMLRQDGTSGSFYDSRGVNVIPFPGKMADNGPQLRVRGAASFVGELYHIAGTKDDAKVRINTDAYGVVFCSTSKEIARDIRNFLFEDVKVSGRGMWVKSESGKWDIDNFVITDFDPVKRESLRETVDRVRGMHLAWPDDPIGEVSKIEERNGTAH</sequence>
<reference evidence="1 2" key="1">
    <citation type="submission" date="2023-03" db="EMBL/GenBank/DDBJ databases">
        <title>Fodinicurvata sp. CAU 1616 isolated from sea sendiment.</title>
        <authorList>
            <person name="Kim W."/>
        </authorList>
    </citation>
    <scope>NUCLEOTIDE SEQUENCE [LARGE SCALE GENOMIC DNA]</scope>
    <source>
        <strain evidence="1 2">CAU 1616</strain>
    </source>
</reference>
<comment type="caution">
    <text evidence="1">The sequence shown here is derived from an EMBL/GenBank/DDBJ whole genome shotgun (WGS) entry which is preliminary data.</text>
</comment>
<evidence type="ECO:0000313" key="1">
    <source>
        <dbReference type="EMBL" id="MDF2097505.1"/>
    </source>
</evidence>
<organism evidence="1 2">
    <name type="scientific">Aquibaculum arenosum</name>
    <dbReference type="NCBI Taxonomy" id="3032591"/>
    <lineage>
        <taxon>Bacteria</taxon>
        <taxon>Pseudomonadati</taxon>
        <taxon>Pseudomonadota</taxon>
        <taxon>Alphaproteobacteria</taxon>
        <taxon>Rhodospirillales</taxon>
        <taxon>Rhodovibrionaceae</taxon>
        <taxon>Aquibaculum</taxon>
    </lineage>
</organism>
<dbReference type="Proteomes" id="UP001215503">
    <property type="component" value="Unassembled WGS sequence"/>
</dbReference>
<dbReference type="EMBL" id="JARHUD010000018">
    <property type="protein sequence ID" value="MDF2097505.1"/>
    <property type="molecule type" value="Genomic_DNA"/>
</dbReference>
<accession>A0ABT5YRB2</accession>
<keyword evidence="2" id="KW-1185">Reference proteome</keyword>
<gene>
    <name evidence="1" type="ORF">P2G67_16135</name>
</gene>
<protein>
    <submittedName>
        <fullName evidence="1">Uncharacterized protein</fullName>
    </submittedName>
</protein>
<dbReference type="RefSeq" id="WP_275824331.1">
    <property type="nucleotide sequence ID" value="NZ_JARHUD010000018.1"/>
</dbReference>
<evidence type="ECO:0000313" key="2">
    <source>
        <dbReference type="Proteomes" id="UP001215503"/>
    </source>
</evidence>